<keyword evidence="2" id="KW-0732">Signal</keyword>
<sequence>MLHPCSYGIAVILIILTSVSPINMQSNDAGVIVNPNYHQEYYDQEKSSAYGDDDLSYNNENQHYEDYQAYQEFVKEGQTWRKVLEQQGNYVKQGGIPIRNDNIVLLPETTDPPISTTEEPYEDAIIRLNCDDPWFWNSFKCLYLDVKKRNYVERTTSNAITVAWMLGPPVGLLALVICSFCVVQCYLKSRVKSFEQRTDDIRTQYEPGSIKLDDGTVRKYTPNQEEIDAFENMISTLVSIV</sequence>
<gene>
    <name evidence="3" type="ORF">Fcan01_09552</name>
</gene>
<keyword evidence="1" id="KW-1133">Transmembrane helix</keyword>
<organism evidence="3 4">
    <name type="scientific">Folsomia candida</name>
    <name type="common">Springtail</name>
    <dbReference type="NCBI Taxonomy" id="158441"/>
    <lineage>
        <taxon>Eukaryota</taxon>
        <taxon>Metazoa</taxon>
        <taxon>Ecdysozoa</taxon>
        <taxon>Arthropoda</taxon>
        <taxon>Hexapoda</taxon>
        <taxon>Collembola</taxon>
        <taxon>Entomobryomorpha</taxon>
        <taxon>Isotomoidea</taxon>
        <taxon>Isotomidae</taxon>
        <taxon>Proisotominae</taxon>
        <taxon>Folsomia</taxon>
    </lineage>
</organism>
<dbReference type="AlphaFoldDB" id="A0A226EH94"/>
<evidence type="ECO:0000313" key="4">
    <source>
        <dbReference type="Proteomes" id="UP000198287"/>
    </source>
</evidence>
<dbReference type="Proteomes" id="UP000198287">
    <property type="component" value="Unassembled WGS sequence"/>
</dbReference>
<feature type="signal peptide" evidence="2">
    <location>
        <begin position="1"/>
        <end position="21"/>
    </location>
</feature>
<feature type="chain" id="PRO_5012352874" evidence="2">
    <location>
        <begin position="22"/>
        <end position="241"/>
    </location>
</feature>
<name>A0A226EH94_FOLCA</name>
<dbReference type="OrthoDB" id="8284057at2759"/>
<evidence type="ECO:0000256" key="1">
    <source>
        <dbReference type="SAM" id="Phobius"/>
    </source>
</evidence>
<reference evidence="3 4" key="1">
    <citation type="submission" date="2015-12" db="EMBL/GenBank/DDBJ databases">
        <title>The genome of Folsomia candida.</title>
        <authorList>
            <person name="Faddeeva A."/>
            <person name="Derks M.F."/>
            <person name="Anvar Y."/>
            <person name="Smit S."/>
            <person name="Van Straalen N."/>
            <person name="Roelofs D."/>
        </authorList>
    </citation>
    <scope>NUCLEOTIDE SEQUENCE [LARGE SCALE GENOMIC DNA]</scope>
    <source>
        <strain evidence="3 4">VU population</strain>
        <tissue evidence="3">Whole body</tissue>
    </source>
</reference>
<evidence type="ECO:0000313" key="3">
    <source>
        <dbReference type="EMBL" id="OXA56660.1"/>
    </source>
</evidence>
<comment type="caution">
    <text evidence="3">The sequence shown here is derived from an EMBL/GenBank/DDBJ whole genome shotgun (WGS) entry which is preliminary data.</text>
</comment>
<proteinExistence type="predicted"/>
<accession>A0A226EH94</accession>
<protein>
    <submittedName>
        <fullName evidence="3">Uncharacterized protein</fullName>
    </submittedName>
</protein>
<keyword evidence="4" id="KW-1185">Reference proteome</keyword>
<dbReference type="EMBL" id="LNIX01000004">
    <property type="protein sequence ID" value="OXA56660.1"/>
    <property type="molecule type" value="Genomic_DNA"/>
</dbReference>
<evidence type="ECO:0000256" key="2">
    <source>
        <dbReference type="SAM" id="SignalP"/>
    </source>
</evidence>
<keyword evidence="1" id="KW-0472">Membrane</keyword>
<feature type="transmembrane region" description="Helical" evidence="1">
    <location>
        <begin position="162"/>
        <end position="187"/>
    </location>
</feature>
<keyword evidence="1" id="KW-0812">Transmembrane</keyword>